<dbReference type="GO" id="GO:0070971">
    <property type="term" value="C:endoplasmic reticulum exit site"/>
    <property type="evidence" value="ECO:0007669"/>
    <property type="project" value="TreeGrafter"/>
</dbReference>
<dbReference type="SUPFAM" id="SSF50978">
    <property type="entry name" value="WD40 repeat-like"/>
    <property type="match status" value="1"/>
</dbReference>
<dbReference type="SMART" id="SM00320">
    <property type="entry name" value="WD40"/>
    <property type="match status" value="1"/>
</dbReference>
<comment type="subcellular location">
    <subcellularLocation>
        <location evidence="1">Endoplasmic reticulum</location>
    </subcellularLocation>
</comment>
<dbReference type="Gene3D" id="2.130.10.10">
    <property type="entry name" value="YVTN repeat-like/Quinoprotein amine dehydrogenase"/>
    <property type="match status" value="1"/>
</dbReference>
<dbReference type="GO" id="GO:0090110">
    <property type="term" value="P:COPII-coated vesicle cargo loading"/>
    <property type="evidence" value="ECO:0007669"/>
    <property type="project" value="TreeGrafter"/>
</dbReference>
<evidence type="ECO:0000313" key="11">
    <source>
        <dbReference type="Proteomes" id="UP000050761"/>
    </source>
</evidence>
<evidence type="ECO:0000256" key="2">
    <source>
        <dbReference type="ARBA" id="ARBA00009358"/>
    </source>
</evidence>
<feature type="repeat" description="WD" evidence="9">
    <location>
        <begin position="64"/>
        <end position="99"/>
    </location>
</feature>
<comment type="similarity">
    <text evidence="2">Belongs to the WD repeat SEC31 family.</text>
</comment>
<dbReference type="Proteomes" id="UP000050761">
    <property type="component" value="Unassembled WGS sequence"/>
</dbReference>
<evidence type="ECO:0000313" key="12">
    <source>
        <dbReference type="WBParaSite" id="HPBE_0000923101-mRNA-1"/>
    </source>
</evidence>
<evidence type="ECO:0000256" key="7">
    <source>
        <dbReference type="ARBA" id="ARBA00022892"/>
    </source>
</evidence>
<keyword evidence="8" id="KW-0653">Protein transport</keyword>
<dbReference type="InterPro" id="IPR040251">
    <property type="entry name" value="SEC31-like"/>
</dbReference>
<keyword evidence="7" id="KW-0931">ER-Golgi transport</keyword>
<evidence type="ECO:0000256" key="1">
    <source>
        <dbReference type="ARBA" id="ARBA00004240"/>
    </source>
</evidence>
<evidence type="ECO:0000256" key="9">
    <source>
        <dbReference type="PROSITE-ProRule" id="PRU00221"/>
    </source>
</evidence>
<proteinExistence type="inferred from homology"/>
<keyword evidence="11" id="KW-1185">Reference proteome</keyword>
<keyword evidence="6" id="KW-0256">Endoplasmic reticulum</keyword>
<dbReference type="PANTHER" id="PTHR13923:SF11">
    <property type="entry name" value="SECRETORY 31, ISOFORM D"/>
    <property type="match status" value="1"/>
</dbReference>
<dbReference type="GO" id="GO:0030127">
    <property type="term" value="C:COPII vesicle coat"/>
    <property type="evidence" value="ECO:0007669"/>
    <property type="project" value="TreeGrafter"/>
</dbReference>
<sequence>LESADFIHLNLLLRFRFNELSWSPSISETHPSGIIFGGTENGTVVFLDAHQLVHNSSLSVISSRRDHQGHVLSVDFSSDARWAISAGAAAQLLLWDLSNLATPFSPGAPNFTDQVRRVRWNRSMANIVASLSSQRGSLWDMIPSGCDWADLCWKPDDSSTLIVASQLALAPGVQKWDLRYPTAPVNEYHVHDRGVTAIDWWVVILRFISSFWDLKSSLHPQTSDQGPVHLLRDGRDRSDRPDKSYVSIFGSGYLAKIDTYDLHGRAIAPVEKHEQVAFKIVLKSSSF</sequence>
<organism evidence="11 12">
    <name type="scientific">Heligmosomoides polygyrus</name>
    <name type="common">Parasitic roundworm</name>
    <dbReference type="NCBI Taxonomy" id="6339"/>
    <lineage>
        <taxon>Eukaryota</taxon>
        <taxon>Metazoa</taxon>
        <taxon>Ecdysozoa</taxon>
        <taxon>Nematoda</taxon>
        <taxon>Chromadorea</taxon>
        <taxon>Rhabditida</taxon>
        <taxon>Rhabditina</taxon>
        <taxon>Rhabditomorpha</taxon>
        <taxon>Strongyloidea</taxon>
        <taxon>Heligmosomidae</taxon>
        <taxon>Heligmosomoides</taxon>
    </lineage>
</organism>
<dbReference type="InterPro" id="IPR001680">
    <property type="entry name" value="WD40_rpt"/>
</dbReference>
<protein>
    <submittedName>
        <fullName evidence="12">WD_REPEATS_REGION domain-containing protein</fullName>
    </submittedName>
</protein>
<feature type="compositionally biased region" description="Basic and acidic residues" evidence="10">
    <location>
        <begin position="230"/>
        <end position="242"/>
    </location>
</feature>
<dbReference type="PANTHER" id="PTHR13923">
    <property type="entry name" value="SEC31-RELATED PROTEIN"/>
    <property type="match status" value="1"/>
</dbReference>
<evidence type="ECO:0000256" key="5">
    <source>
        <dbReference type="ARBA" id="ARBA00022737"/>
    </source>
</evidence>
<dbReference type="InterPro" id="IPR036322">
    <property type="entry name" value="WD40_repeat_dom_sf"/>
</dbReference>
<reference evidence="12" key="1">
    <citation type="submission" date="2019-09" db="UniProtKB">
        <authorList>
            <consortium name="WormBaseParasite"/>
        </authorList>
    </citation>
    <scope>IDENTIFICATION</scope>
</reference>
<evidence type="ECO:0000256" key="3">
    <source>
        <dbReference type="ARBA" id="ARBA00022448"/>
    </source>
</evidence>
<evidence type="ECO:0000256" key="4">
    <source>
        <dbReference type="ARBA" id="ARBA00022574"/>
    </source>
</evidence>
<dbReference type="AlphaFoldDB" id="A0A183FNV4"/>
<name>A0A183FNV4_HELPZ</name>
<keyword evidence="3" id="KW-0813">Transport</keyword>
<dbReference type="GO" id="GO:0007029">
    <property type="term" value="P:endoplasmic reticulum organization"/>
    <property type="evidence" value="ECO:0007669"/>
    <property type="project" value="TreeGrafter"/>
</dbReference>
<keyword evidence="4 9" id="KW-0853">WD repeat</keyword>
<dbReference type="PROSITE" id="PS50082">
    <property type="entry name" value="WD_REPEATS_2"/>
    <property type="match status" value="1"/>
</dbReference>
<dbReference type="WBParaSite" id="HPBE_0000923101-mRNA-1">
    <property type="protein sequence ID" value="HPBE_0000923101-mRNA-1"/>
    <property type="gene ID" value="HPBE_0000923101"/>
</dbReference>
<dbReference type="GO" id="GO:0015031">
    <property type="term" value="P:protein transport"/>
    <property type="evidence" value="ECO:0007669"/>
    <property type="project" value="UniProtKB-KW"/>
</dbReference>
<evidence type="ECO:0000256" key="10">
    <source>
        <dbReference type="SAM" id="MobiDB-lite"/>
    </source>
</evidence>
<dbReference type="GO" id="GO:0005198">
    <property type="term" value="F:structural molecule activity"/>
    <property type="evidence" value="ECO:0007669"/>
    <property type="project" value="TreeGrafter"/>
</dbReference>
<evidence type="ECO:0000256" key="6">
    <source>
        <dbReference type="ARBA" id="ARBA00022824"/>
    </source>
</evidence>
<keyword evidence="5" id="KW-0677">Repeat</keyword>
<feature type="region of interest" description="Disordered" evidence="10">
    <location>
        <begin position="220"/>
        <end position="242"/>
    </location>
</feature>
<dbReference type="InterPro" id="IPR015943">
    <property type="entry name" value="WD40/YVTN_repeat-like_dom_sf"/>
</dbReference>
<evidence type="ECO:0000256" key="8">
    <source>
        <dbReference type="ARBA" id="ARBA00022927"/>
    </source>
</evidence>
<accession>A0A183FNV4</accession>